<dbReference type="Proteomes" id="UP000051638">
    <property type="component" value="Unassembled WGS sequence"/>
</dbReference>
<name>A0A0R2D4H2_9LACO</name>
<dbReference type="PATRIC" id="fig|1423796.3.peg.1042"/>
<organism evidence="1 2">
    <name type="scientific">Loigolactobacillus rennini DSM 20253</name>
    <dbReference type="NCBI Taxonomy" id="1423796"/>
    <lineage>
        <taxon>Bacteria</taxon>
        <taxon>Bacillati</taxon>
        <taxon>Bacillota</taxon>
        <taxon>Bacilli</taxon>
        <taxon>Lactobacillales</taxon>
        <taxon>Lactobacillaceae</taxon>
        <taxon>Loigolactobacillus</taxon>
    </lineage>
</organism>
<dbReference type="AlphaFoldDB" id="A0A0R2D4H2"/>
<proteinExistence type="predicted"/>
<accession>A0A0R2D4H2</accession>
<dbReference type="EMBL" id="AYYI01000026">
    <property type="protein sequence ID" value="KRM98784.1"/>
    <property type="molecule type" value="Genomic_DNA"/>
</dbReference>
<keyword evidence="2" id="KW-1185">Reference proteome</keyword>
<dbReference type="RefSeq" id="WP_057873652.1">
    <property type="nucleotide sequence ID" value="NZ_AYYI01000026.1"/>
</dbReference>
<comment type="caution">
    <text evidence="1">The sequence shown here is derived from an EMBL/GenBank/DDBJ whole genome shotgun (WGS) entry which is preliminary data.</text>
</comment>
<dbReference type="STRING" id="1423796.FC24_GL001019"/>
<gene>
    <name evidence="1" type="ORF">FC24_GL001019</name>
</gene>
<sequence length="82" mass="9321">MAELTKDEQKILQLYRESESVSFYQFDKPLLRAKKFVGILDTPQMINDDDRQSVLVLSSICKDNKVISVCASVPRVNANEEA</sequence>
<protein>
    <submittedName>
        <fullName evidence="1">Uncharacterized protein</fullName>
    </submittedName>
</protein>
<evidence type="ECO:0000313" key="2">
    <source>
        <dbReference type="Proteomes" id="UP000051638"/>
    </source>
</evidence>
<evidence type="ECO:0000313" key="1">
    <source>
        <dbReference type="EMBL" id="KRM98784.1"/>
    </source>
</evidence>
<reference evidence="1 2" key="1">
    <citation type="journal article" date="2015" name="Genome Announc.">
        <title>Expanding the biotechnology potential of lactobacilli through comparative genomics of 213 strains and associated genera.</title>
        <authorList>
            <person name="Sun Z."/>
            <person name="Harris H.M."/>
            <person name="McCann A."/>
            <person name="Guo C."/>
            <person name="Argimon S."/>
            <person name="Zhang W."/>
            <person name="Yang X."/>
            <person name="Jeffery I.B."/>
            <person name="Cooney J.C."/>
            <person name="Kagawa T.F."/>
            <person name="Liu W."/>
            <person name="Song Y."/>
            <person name="Salvetti E."/>
            <person name="Wrobel A."/>
            <person name="Rasinkangas P."/>
            <person name="Parkhill J."/>
            <person name="Rea M.C."/>
            <person name="O'Sullivan O."/>
            <person name="Ritari J."/>
            <person name="Douillard F.P."/>
            <person name="Paul Ross R."/>
            <person name="Yang R."/>
            <person name="Briner A.E."/>
            <person name="Felis G.E."/>
            <person name="de Vos W.M."/>
            <person name="Barrangou R."/>
            <person name="Klaenhammer T.R."/>
            <person name="Caufield P.W."/>
            <person name="Cui Y."/>
            <person name="Zhang H."/>
            <person name="O'Toole P.W."/>
        </authorList>
    </citation>
    <scope>NUCLEOTIDE SEQUENCE [LARGE SCALE GENOMIC DNA]</scope>
    <source>
        <strain evidence="1 2">DSM 20253</strain>
    </source>
</reference>